<dbReference type="Pfam" id="PF02021">
    <property type="entry name" value="UPF0102"/>
    <property type="match status" value="1"/>
</dbReference>
<comment type="similarity">
    <text evidence="1 2">Belongs to the UPF0102 family.</text>
</comment>
<reference evidence="3 4" key="1">
    <citation type="submission" date="2019-09" db="EMBL/GenBank/DDBJ databases">
        <title>Draft genome sequence of Ginsengibacter sp. BR5-29.</title>
        <authorList>
            <person name="Im W.-T."/>
        </authorList>
    </citation>
    <scope>NUCLEOTIDE SEQUENCE [LARGE SCALE GENOMIC DNA]</scope>
    <source>
        <strain evidence="3 4">BR5-29</strain>
    </source>
</reference>
<dbReference type="PANTHER" id="PTHR34039:SF1">
    <property type="entry name" value="UPF0102 PROTEIN YRAN"/>
    <property type="match status" value="1"/>
</dbReference>
<evidence type="ECO:0000313" key="3">
    <source>
        <dbReference type="EMBL" id="KAA9040747.1"/>
    </source>
</evidence>
<dbReference type="AlphaFoldDB" id="A0A5J5IL02"/>
<accession>A0A5J5IL02</accession>
<protein>
    <recommendedName>
        <fullName evidence="2">UPF0102 protein FW778_01515</fullName>
    </recommendedName>
</protein>
<dbReference type="Proteomes" id="UP000326903">
    <property type="component" value="Unassembled WGS sequence"/>
</dbReference>
<dbReference type="InterPro" id="IPR011335">
    <property type="entry name" value="Restrct_endonuc-II-like"/>
</dbReference>
<dbReference type="PANTHER" id="PTHR34039">
    <property type="entry name" value="UPF0102 PROTEIN YRAN"/>
    <property type="match status" value="1"/>
</dbReference>
<dbReference type="HAMAP" id="MF_00048">
    <property type="entry name" value="UPF0102"/>
    <property type="match status" value="1"/>
</dbReference>
<dbReference type="InterPro" id="IPR003509">
    <property type="entry name" value="UPF0102_YraN-like"/>
</dbReference>
<comment type="caution">
    <text evidence="3">The sequence shown here is derived from an EMBL/GenBank/DDBJ whole genome shotgun (WGS) entry which is preliminary data.</text>
</comment>
<gene>
    <name evidence="3" type="ORF">FW778_01515</name>
</gene>
<organism evidence="3 4">
    <name type="scientific">Ginsengibacter hankyongi</name>
    <dbReference type="NCBI Taxonomy" id="2607284"/>
    <lineage>
        <taxon>Bacteria</taxon>
        <taxon>Pseudomonadati</taxon>
        <taxon>Bacteroidota</taxon>
        <taxon>Chitinophagia</taxon>
        <taxon>Chitinophagales</taxon>
        <taxon>Chitinophagaceae</taxon>
        <taxon>Ginsengibacter</taxon>
    </lineage>
</organism>
<dbReference type="CDD" id="cd20736">
    <property type="entry name" value="PoNe_Nuclease"/>
    <property type="match status" value="1"/>
</dbReference>
<evidence type="ECO:0000256" key="1">
    <source>
        <dbReference type="ARBA" id="ARBA00006738"/>
    </source>
</evidence>
<proteinExistence type="inferred from homology"/>
<evidence type="ECO:0000256" key="2">
    <source>
        <dbReference type="HAMAP-Rule" id="MF_00048"/>
    </source>
</evidence>
<name>A0A5J5IL02_9BACT</name>
<dbReference type="InterPro" id="IPR011856">
    <property type="entry name" value="tRNA_endonuc-like_dom_sf"/>
</dbReference>
<dbReference type="SUPFAM" id="SSF52980">
    <property type="entry name" value="Restriction endonuclease-like"/>
    <property type="match status" value="1"/>
</dbReference>
<dbReference type="GO" id="GO:0003676">
    <property type="term" value="F:nucleic acid binding"/>
    <property type="evidence" value="ECO:0007669"/>
    <property type="project" value="InterPro"/>
</dbReference>
<dbReference type="Gene3D" id="3.40.1350.10">
    <property type="match status" value="1"/>
</dbReference>
<keyword evidence="4" id="KW-1185">Reference proteome</keyword>
<evidence type="ECO:0000313" key="4">
    <source>
        <dbReference type="Proteomes" id="UP000326903"/>
    </source>
</evidence>
<dbReference type="RefSeq" id="WP_150412806.1">
    <property type="nucleotide sequence ID" value="NZ_VYQF01000001.1"/>
</dbReference>
<dbReference type="EMBL" id="VYQF01000001">
    <property type="protein sequence ID" value="KAA9040747.1"/>
    <property type="molecule type" value="Genomic_DNA"/>
</dbReference>
<sequence>MAHHNTTGKLGEQMALEYLLQKGFVILHQNWRHSHWEVDVIAFYKNVLHFIEVKTRRTKKFGYPEEDVTKKKVTNLINASEEFLYLYPEWKRIQFDILSINLLSNEPAEFFFIEDVHV</sequence>